<proteinExistence type="inferred from homology"/>
<dbReference type="InterPro" id="IPR002076">
    <property type="entry name" value="ELO_fam"/>
</dbReference>
<feature type="transmembrane region" description="Helical" evidence="10">
    <location>
        <begin position="169"/>
        <end position="186"/>
    </location>
</feature>
<evidence type="ECO:0000256" key="1">
    <source>
        <dbReference type="ARBA" id="ARBA00004141"/>
    </source>
</evidence>
<feature type="transmembrane region" description="Helical" evidence="10">
    <location>
        <begin position="60"/>
        <end position="81"/>
    </location>
</feature>
<feature type="transmembrane region" description="Helical" evidence="10">
    <location>
        <begin position="1014"/>
        <end position="1037"/>
    </location>
</feature>
<evidence type="ECO:0000313" key="12">
    <source>
        <dbReference type="EMBL" id="KAH9414321.1"/>
    </source>
</evidence>
<keyword evidence="5 10" id="KW-0276">Fatty acid metabolism</keyword>
<keyword evidence="2 10" id="KW-0444">Lipid biosynthesis</keyword>
<comment type="subcellular location">
    <subcellularLocation>
        <location evidence="1">Membrane</location>
        <topology evidence="1">Multi-pass membrane protein</topology>
    </subcellularLocation>
</comment>
<feature type="transmembrane region" description="Helical" evidence="10">
    <location>
        <begin position="224"/>
        <end position="242"/>
    </location>
</feature>
<dbReference type="EC" id="2.3.1.199" evidence="10"/>
<keyword evidence="8 10" id="KW-0472">Membrane</keyword>
<feature type="transmembrane region" description="Helical" evidence="10">
    <location>
        <begin position="351"/>
        <end position="373"/>
    </location>
</feature>
<name>A0ABQ8IVH1_DERPT</name>
<feature type="transmembrane region" description="Helical" evidence="10">
    <location>
        <begin position="1098"/>
        <end position="1117"/>
    </location>
</feature>
<keyword evidence="6 10" id="KW-1133">Transmembrane helix</keyword>
<feature type="transmembrane region" description="Helical" evidence="10">
    <location>
        <begin position="1137"/>
        <end position="1157"/>
    </location>
</feature>
<accession>A0ABQ8IVH1</accession>
<feature type="transmembrane region" description="Helical" evidence="10">
    <location>
        <begin position="676"/>
        <end position="697"/>
    </location>
</feature>
<evidence type="ECO:0000256" key="7">
    <source>
        <dbReference type="ARBA" id="ARBA00023098"/>
    </source>
</evidence>
<feature type="transmembrane region" description="Helical" evidence="10">
    <location>
        <begin position="93"/>
        <end position="120"/>
    </location>
</feature>
<evidence type="ECO:0000256" key="10">
    <source>
        <dbReference type="RuleBase" id="RU361115"/>
    </source>
</evidence>
<evidence type="ECO:0000256" key="11">
    <source>
        <dbReference type="SAM" id="MobiDB-lite"/>
    </source>
</evidence>
<feature type="transmembrane region" description="Helical" evidence="10">
    <location>
        <begin position="1067"/>
        <end position="1086"/>
    </location>
</feature>
<sequence>MFNFSNYRDIRYHYFHVYIPGKHHQFERDLTKFPGVPNSFFIEEFLREHADFIHRNLSRWYYSFYLSIIYLLAIILIKKWMQNRQPFQMKPILIIWNISLAIFSIIGTFRCLPEFIHVLYHHGLVHSYSKSTYYFDYRLSAWYLLFTLSKSIELLDTGFVLLRKKPLIVLHWIHHLLTLNYSWFVFSDAPATARWMCNMNYFVHSLMYTYYAAKVAGIQISRRISLTITTLQIAQMFAGLFVNYKALQRKLIGLPCDASLSVLITGVTLYGLFAILFINFFIWTYIIKRSKNRIRTAVQLPDYRYTNYHIINESHSWNTDVTKFAGFQNSFAFERAFVPIGNWVQLQTQLYWSYCFPISIAYVLIIFGIKHLMHNRQAFNLRKLLMLWNLFLAIFSILGTYRCLPEFIHIIQTDGIRASYTKSTYYADYRLSVWYLFFTVSKAFELIDTMFIVLRKSKLIPLHWIHHILTLNFSWFVFTDVPATARWMVCMNFFVHSLMYTYYALKALKFQIPRQINVTITTLQVTQMFAGLYINYDCLRRKLMGYPVDTSYSVVLTGVTLYGLFAILFMNFFIRTYLLPTKPIQILSDINHNHYKGVNQKSKNQESKNPNEKMSLLNNLFKMNDIRYHYYYRDIPAGNYTWNYDYSKFPGLQIMFPGEIFVQNNTREIVMASNNYWHLSIYISIVYIITIFSLKFIMNKYFEKGFELRRQLIIWNWLLAIFSLMGTVRCLPEFIHVLKNYGFFYSYTQNTYVQDIRINAWYWFFTLSKAPELIDTMFIVLRKRRLIQLHWIHHTLTLIYSWFVFGDVPSTARWMVNMNLFVHTLMYSYYALTAMGYRLPRQVNVTLTTLQIVQMLFGFYIHIDCLRLKLIEQPCDVSLAVALTAVKVAMANGNAIFKDLNNNPNESQKQKLITLLLTNFPRIMSLSNEYWHYSIYISVIYLIIIQILIRLMKSTMNYQHGFQLKHQLIIWNLIMTIFSLIASIRCLPEFVFVLKNYGFIYSYTQNTYGKDIRLCIWYLFFTLSKVPELIDTIFIVLRKRPLRKLHWIHHTLTLIYSWFVFGDVPSTARWMVNMNLIVHTLMYSYYALTSMGYRLPRPVNITLTSMQIIQMLFGFYIHLDCLRRKIFGQPCDVSLAVAITGFSLYTLFFLMFLDFFIRTYVFKNNKINKNDQRTKVSNNNNNNESFNELSTTEKKIS</sequence>
<feature type="transmembrane region" description="Helical" evidence="10">
    <location>
        <begin position="554"/>
        <end position="574"/>
    </location>
</feature>
<feature type="transmembrane region" description="Helical" evidence="10">
    <location>
        <begin position="811"/>
        <end position="832"/>
    </location>
</feature>
<feature type="transmembrane region" description="Helical" evidence="10">
    <location>
        <begin position="786"/>
        <end position="805"/>
    </location>
</feature>
<keyword evidence="13" id="KW-1185">Reference proteome</keyword>
<evidence type="ECO:0000256" key="8">
    <source>
        <dbReference type="ARBA" id="ARBA00023136"/>
    </source>
</evidence>
<feature type="transmembrane region" description="Helical" evidence="10">
    <location>
        <begin position="712"/>
        <end position="731"/>
    </location>
</feature>
<dbReference type="PANTHER" id="PTHR11157">
    <property type="entry name" value="FATTY ACID ACYL TRANSFERASE-RELATED"/>
    <property type="match status" value="1"/>
</dbReference>
<evidence type="ECO:0000256" key="2">
    <source>
        <dbReference type="ARBA" id="ARBA00022516"/>
    </source>
</evidence>
<comment type="catalytic activity">
    <reaction evidence="10">
        <text>a very-long-chain acyl-CoA + malonyl-CoA + H(+) = a very-long-chain 3-oxoacyl-CoA + CO2 + CoA</text>
        <dbReference type="Rhea" id="RHEA:32727"/>
        <dbReference type="ChEBI" id="CHEBI:15378"/>
        <dbReference type="ChEBI" id="CHEBI:16526"/>
        <dbReference type="ChEBI" id="CHEBI:57287"/>
        <dbReference type="ChEBI" id="CHEBI:57384"/>
        <dbReference type="ChEBI" id="CHEBI:90725"/>
        <dbReference type="ChEBI" id="CHEBI:90736"/>
        <dbReference type="EC" id="2.3.1.199"/>
    </reaction>
</comment>
<dbReference type="PANTHER" id="PTHR11157:SF17">
    <property type="entry name" value="ELONGATION OF VERY LONG CHAIN FATTY ACIDS PROTEIN 6"/>
    <property type="match status" value="1"/>
</dbReference>
<reference evidence="12 13" key="1">
    <citation type="journal article" date="2018" name="J. Allergy Clin. Immunol.">
        <title>High-quality assembly of Dermatophagoides pteronyssinus genome and transcriptome reveals a wide range of novel allergens.</title>
        <authorList>
            <person name="Liu X.Y."/>
            <person name="Yang K.Y."/>
            <person name="Wang M.Q."/>
            <person name="Kwok J.S."/>
            <person name="Zeng X."/>
            <person name="Yang Z."/>
            <person name="Xiao X.J."/>
            <person name="Lau C.P."/>
            <person name="Li Y."/>
            <person name="Huang Z.M."/>
            <person name="Ba J.G."/>
            <person name="Yim A.K."/>
            <person name="Ouyang C.Y."/>
            <person name="Ngai S.M."/>
            <person name="Chan T.F."/>
            <person name="Leung E.L."/>
            <person name="Liu L."/>
            <person name="Liu Z.G."/>
            <person name="Tsui S.K."/>
        </authorList>
    </citation>
    <scope>NUCLEOTIDE SEQUENCE [LARGE SCALE GENOMIC DNA]</scope>
    <source>
        <strain evidence="12">Derp</strain>
    </source>
</reference>
<evidence type="ECO:0000313" key="13">
    <source>
        <dbReference type="Proteomes" id="UP000887458"/>
    </source>
</evidence>
<comment type="similarity">
    <text evidence="10">Belongs to the ELO family.</text>
</comment>
<gene>
    <name evidence="12" type="ORF">DERP_008520</name>
</gene>
<feature type="transmembrane region" description="Helical" evidence="10">
    <location>
        <begin position="484"/>
        <end position="504"/>
    </location>
</feature>
<feature type="transmembrane region" description="Helical" evidence="10">
    <location>
        <begin position="192"/>
        <end position="212"/>
    </location>
</feature>
<feature type="transmembrane region" description="Helical" evidence="10">
    <location>
        <begin position="385"/>
        <end position="404"/>
    </location>
</feature>
<feature type="transmembrane region" description="Helical" evidence="10">
    <location>
        <begin position="930"/>
        <end position="949"/>
    </location>
</feature>
<dbReference type="Proteomes" id="UP000887458">
    <property type="component" value="Unassembled WGS sequence"/>
</dbReference>
<reference evidence="12 13" key="2">
    <citation type="journal article" date="2022" name="Mol. Biol. Evol.">
        <title>Comparative Genomics Reveals Insights into the Divergent Evolution of Astigmatic Mites and Household Pest Adaptations.</title>
        <authorList>
            <person name="Xiong Q."/>
            <person name="Wan A.T."/>
            <person name="Liu X."/>
            <person name="Fung C.S."/>
            <person name="Xiao X."/>
            <person name="Malainual N."/>
            <person name="Hou J."/>
            <person name="Wang L."/>
            <person name="Wang M."/>
            <person name="Yang K.Y."/>
            <person name="Cui Y."/>
            <person name="Leung E.L."/>
            <person name="Nong W."/>
            <person name="Shin S.K."/>
            <person name="Au S.W."/>
            <person name="Jeong K.Y."/>
            <person name="Chew F.T."/>
            <person name="Hui J.H."/>
            <person name="Leung T.F."/>
            <person name="Tungtrongchitr A."/>
            <person name="Zhong N."/>
            <person name="Liu Z."/>
            <person name="Tsui S.K."/>
        </authorList>
    </citation>
    <scope>NUCLEOTIDE SEQUENCE [LARGE SCALE GENOMIC DNA]</scope>
    <source>
        <strain evidence="12">Derp</strain>
    </source>
</reference>
<evidence type="ECO:0000256" key="5">
    <source>
        <dbReference type="ARBA" id="ARBA00022832"/>
    </source>
</evidence>
<keyword evidence="3 10" id="KW-0808">Transferase</keyword>
<keyword evidence="7 10" id="KW-0443">Lipid metabolism</keyword>
<protein>
    <recommendedName>
        <fullName evidence="10">Elongation of very long chain fatty acids protein</fullName>
        <ecNumber evidence="10">2.3.1.199</ecNumber>
    </recommendedName>
    <alternativeName>
        <fullName evidence="10">Very-long-chain 3-oxoacyl-CoA synthase</fullName>
    </alternativeName>
</protein>
<comment type="caution">
    <text evidence="12">The sequence shown here is derived from an EMBL/GenBank/DDBJ whole genome shotgun (WGS) entry which is preliminary data.</text>
</comment>
<dbReference type="EMBL" id="NJHN03000112">
    <property type="protein sequence ID" value="KAH9414321.1"/>
    <property type="molecule type" value="Genomic_DNA"/>
</dbReference>
<comment type="caution">
    <text evidence="10">Lacks conserved residue(s) required for the propagation of feature annotation.</text>
</comment>
<dbReference type="Pfam" id="PF01151">
    <property type="entry name" value="ELO"/>
    <property type="match status" value="4"/>
</dbReference>
<keyword evidence="9 10" id="KW-0275">Fatty acid biosynthesis</keyword>
<feature type="region of interest" description="Disordered" evidence="11">
    <location>
        <begin position="1171"/>
        <end position="1197"/>
    </location>
</feature>
<feature type="transmembrane region" description="Helical" evidence="10">
    <location>
        <begin position="262"/>
        <end position="286"/>
    </location>
</feature>
<evidence type="ECO:0000256" key="3">
    <source>
        <dbReference type="ARBA" id="ARBA00022679"/>
    </source>
</evidence>
<evidence type="ECO:0000256" key="6">
    <source>
        <dbReference type="ARBA" id="ARBA00022989"/>
    </source>
</evidence>
<evidence type="ECO:0000256" key="4">
    <source>
        <dbReference type="ARBA" id="ARBA00022692"/>
    </source>
</evidence>
<feature type="transmembrane region" description="Helical" evidence="10">
    <location>
        <begin position="969"/>
        <end position="994"/>
    </location>
</feature>
<feature type="transmembrane region" description="Helical" evidence="10">
    <location>
        <begin position="140"/>
        <end position="162"/>
    </location>
</feature>
<evidence type="ECO:0000256" key="9">
    <source>
        <dbReference type="ARBA" id="ARBA00023160"/>
    </source>
</evidence>
<organism evidence="12 13">
    <name type="scientific">Dermatophagoides pteronyssinus</name>
    <name type="common">European house dust mite</name>
    <dbReference type="NCBI Taxonomy" id="6956"/>
    <lineage>
        <taxon>Eukaryota</taxon>
        <taxon>Metazoa</taxon>
        <taxon>Ecdysozoa</taxon>
        <taxon>Arthropoda</taxon>
        <taxon>Chelicerata</taxon>
        <taxon>Arachnida</taxon>
        <taxon>Acari</taxon>
        <taxon>Acariformes</taxon>
        <taxon>Sarcoptiformes</taxon>
        <taxon>Astigmata</taxon>
        <taxon>Psoroptidia</taxon>
        <taxon>Analgoidea</taxon>
        <taxon>Pyroglyphidae</taxon>
        <taxon>Dermatophagoidinae</taxon>
        <taxon>Dermatophagoides</taxon>
    </lineage>
</organism>
<keyword evidence="4 10" id="KW-0812">Transmembrane</keyword>
<feature type="transmembrane region" description="Helical" evidence="10">
    <location>
        <begin position="516"/>
        <end position="534"/>
    </location>
</feature>